<evidence type="ECO:0000313" key="2">
    <source>
        <dbReference type="Proteomes" id="UP000553343"/>
    </source>
</evidence>
<keyword evidence="2" id="KW-1185">Reference proteome</keyword>
<protein>
    <submittedName>
        <fullName evidence="1">Uncharacterized protein</fullName>
    </submittedName>
</protein>
<dbReference type="AlphaFoldDB" id="A0A850SQZ1"/>
<dbReference type="Proteomes" id="UP000553343">
    <property type="component" value="Unassembled WGS sequence"/>
</dbReference>
<sequence length="128" mass="14765">MEPTPYKKIEFNHGHCLEIFDDSRKIGADAWVVIMTATMKIPVEASLFASEPLSDSKFNDILDTLGSPIEYRYRLERNMIMDHEKDAVLENLVNAFLENTGRYVANPKFPEKLALKAYRDRVEKGKKK</sequence>
<dbReference type="RefSeq" id="WP_178365033.1">
    <property type="nucleotide sequence ID" value="NZ_JACADJ010000002.1"/>
</dbReference>
<evidence type="ECO:0000313" key="1">
    <source>
        <dbReference type="EMBL" id="NWH03589.1"/>
    </source>
</evidence>
<reference evidence="1 2" key="1">
    <citation type="submission" date="2020-06" db="EMBL/GenBank/DDBJ databases">
        <title>High-quality draft genome of sulfate reducer Desulfobacter latus type strain AcrS2 isolated from marine sediment.</title>
        <authorList>
            <person name="Hoppe M."/>
            <person name="Larsen C.K."/>
            <person name="Marshall I.P.G."/>
            <person name="Schramm A."/>
            <person name="Marietou A.G."/>
        </authorList>
    </citation>
    <scope>NUCLEOTIDE SEQUENCE [LARGE SCALE GENOMIC DNA]</scope>
    <source>
        <strain evidence="1 2">AcRS2</strain>
    </source>
</reference>
<comment type="caution">
    <text evidence="1">The sequence shown here is derived from an EMBL/GenBank/DDBJ whole genome shotgun (WGS) entry which is preliminary data.</text>
</comment>
<name>A0A850SQZ1_9BACT</name>
<dbReference type="EMBL" id="JACADJ010000002">
    <property type="protein sequence ID" value="NWH03589.1"/>
    <property type="molecule type" value="Genomic_DNA"/>
</dbReference>
<organism evidence="1 2">
    <name type="scientific">Desulfobacter latus</name>
    <dbReference type="NCBI Taxonomy" id="2292"/>
    <lineage>
        <taxon>Bacteria</taxon>
        <taxon>Pseudomonadati</taxon>
        <taxon>Thermodesulfobacteriota</taxon>
        <taxon>Desulfobacteria</taxon>
        <taxon>Desulfobacterales</taxon>
        <taxon>Desulfobacteraceae</taxon>
        <taxon>Desulfobacter</taxon>
    </lineage>
</organism>
<gene>
    <name evidence="1" type="ORF">HXW94_01030</name>
</gene>
<accession>A0A850SQZ1</accession>
<proteinExistence type="predicted"/>